<dbReference type="AlphaFoldDB" id="A0A0E9U6L8"/>
<evidence type="ECO:0000313" key="3">
    <source>
        <dbReference type="EMBL" id="JAH61372.1"/>
    </source>
</evidence>
<accession>A0A0E9U6L8</accession>
<protein>
    <submittedName>
        <fullName evidence="3">Uncharacterized protein</fullName>
    </submittedName>
</protein>
<keyword evidence="2" id="KW-1133">Transmembrane helix</keyword>
<evidence type="ECO:0000256" key="2">
    <source>
        <dbReference type="SAM" id="Phobius"/>
    </source>
</evidence>
<evidence type="ECO:0000256" key="1">
    <source>
        <dbReference type="SAM" id="MobiDB-lite"/>
    </source>
</evidence>
<name>A0A0E9U6L8_ANGAN</name>
<keyword evidence="2" id="KW-0812">Transmembrane</keyword>
<proteinExistence type="predicted"/>
<feature type="transmembrane region" description="Helical" evidence="2">
    <location>
        <begin position="6"/>
        <end position="26"/>
    </location>
</feature>
<reference evidence="3" key="2">
    <citation type="journal article" date="2015" name="Fish Shellfish Immunol.">
        <title>Early steps in the European eel (Anguilla anguilla)-Vibrio vulnificus interaction in the gills: Role of the RtxA13 toxin.</title>
        <authorList>
            <person name="Callol A."/>
            <person name="Pajuelo D."/>
            <person name="Ebbesson L."/>
            <person name="Teles M."/>
            <person name="MacKenzie S."/>
            <person name="Amaro C."/>
        </authorList>
    </citation>
    <scope>NUCLEOTIDE SEQUENCE</scope>
</reference>
<feature type="compositionally biased region" description="Polar residues" evidence="1">
    <location>
        <begin position="38"/>
        <end position="53"/>
    </location>
</feature>
<organism evidence="3">
    <name type="scientific">Anguilla anguilla</name>
    <name type="common">European freshwater eel</name>
    <name type="synonym">Muraena anguilla</name>
    <dbReference type="NCBI Taxonomy" id="7936"/>
    <lineage>
        <taxon>Eukaryota</taxon>
        <taxon>Metazoa</taxon>
        <taxon>Chordata</taxon>
        <taxon>Craniata</taxon>
        <taxon>Vertebrata</taxon>
        <taxon>Euteleostomi</taxon>
        <taxon>Actinopterygii</taxon>
        <taxon>Neopterygii</taxon>
        <taxon>Teleostei</taxon>
        <taxon>Anguilliformes</taxon>
        <taxon>Anguillidae</taxon>
        <taxon>Anguilla</taxon>
    </lineage>
</organism>
<dbReference type="EMBL" id="GBXM01047205">
    <property type="protein sequence ID" value="JAH61372.1"/>
    <property type="molecule type" value="Transcribed_RNA"/>
</dbReference>
<sequence length="53" mass="5665">MGVSTASAIFWCVLALGCFILSTKLANKSHKTSFPGPESTTKLNANHRSLQAQ</sequence>
<reference evidence="3" key="1">
    <citation type="submission" date="2014-11" db="EMBL/GenBank/DDBJ databases">
        <authorList>
            <person name="Amaro Gonzalez C."/>
        </authorList>
    </citation>
    <scope>NUCLEOTIDE SEQUENCE</scope>
</reference>
<feature type="region of interest" description="Disordered" evidence="1">
    <location>
        <begin position="29"/>
        <end position="53"/>
    </location>
</feature>
<keyword evidence="2" id="KW-0472">Membrane</keyword>